<dbReference type="Proteomes" id="UP000439965">
    <property type="component" value="Unassembled WGS sequence"/>
</dbReference>
<dbReference type="InterPro" id="IPR000432">
    <property type="entry name" value="DNA_mismatch_repair_MutS_C"/>
</dbReference>
<dbReference type="Pfam" id="PF00488">
    <property type="entry name" value="MutS_V"/>
    <property type="match status" value="1"/>
</dbReference>
<dbReference type="GO" id="GO:0006298">
    <property type="term" value="P:mismatch repair"/>
    <property type="evidence" value="ECO:0007669"/>
    <property type="project" value="InterPro"/>
</dbReference>
<dbReference type="GO" id="GO:0005524">
    <property type="term" value="F:ATP binding"/>
    <property type="evidence" value="ECO:0007669"/>
    <property type="project" value="UniProtKB-KW"/>
</dbReference>
<keyword evidence="5" id="KW-0378">Hydrolase</keyword>
<dbReference type="SUPFAM" id="SSF52540">
    <property type="entry name" value="P-loop containing nucleoside triphosphate hydrolases"/>
    <property type="match status" value="1"/>
</dbReference>
<evidence type="ECO:0000313" key="5">
    <source>
        <dbReference type="EMBL" id="MXS27863.1"/>
    </source>
</evidence>
<dbReference type="EMBL" id="WVTI01000285">
    <property type="protein sequence ID" value="MXS27863.1"/>
    <property type="molecule type" value="Genomic_DNA"/>
</dbReference>
<keyword evidence="2" id="KW-0067">ATP-binding</keyword>
<feature type="domain" description="DNA mismatch repair proteins mutS family" evidence="4">
    <location>
        <begin position="115"/>
        <end position="131"/>
    </location>
</feature>
<keyword evidence="3" id="KW-0238">DNA-binding</keyword>
<keyword evidence="5" id="KW-0540">Nuclease</keyword>
<dbReference type="InterPro" id="IPR045076">
    <property type="entry name" value="MutS"/>
</dbReference>
<dbReference type="PROSITE" id="PS00486">
    <property type="entry name" value="DNA_MISMATCH_REPAIR_2"/>
    <property type="match status" value="1"/>
</dbReference>
<evidence type="ECO:0000259" key="4">
    <source>
        <dbReference type="PROSITE" id="PS00486"/>
    </source>
</evidence>
<dbReference type="GO" id="GO:0140664">
    <property type="term" value="F:ATP-dependent DNA damage sensor activity"/>
    <property type="evidence" value="ECO:0007669"/>
    <property type="project" value="InterPro"/>
</dbReference>
<feature type="non-terminal residue" evidence="5">
    <location>
        <position position="1"/>
    </location>
</feature>
<evidence type="ECO:0000256" key="1">
    <source>
        <dbReference type="ARBA" id="ARBA00022741"/>
    </source>
</evidence>
<feature type="non-terminal residue" evidence="5">
    <location>
        <position position="157"/>
    </location>
</feature>
<dbReference type="PANTHER" id="PTHR11361:SF90">
    <property type="entry name" value="DNA MISMATCH REPAIR PROTEIN"/>
    <property type="match status" value="1"/>
</dbReference>
<dbReference type="PANTHER" id="PTHR11361">
    <property type="entry name" value="DNA MISMATCH REPAIR PROTEIN MUTS FAMILY MEMBER"/>
    <property type="match status" value="1"/>
</dbReference>
<evidence type="ECO:0000256" key="3">
    <source>
        <dbReference type="ARBA" id="ARBA00023125"/>
    </source>
</evidence>
<dbReference type="GO" id="GO:0030983">
    <property type="term" value="F:mismatched DNA binding"/>
    <property type="evidence" value="ECO:0007669"/>
    <property type="project" value="InterPro"/>
</dbReference>
<dbReference type="SMART" id="SM00534">
    <property type="entry name" value="MUTSac"/>
    <property type="match status" value="1"/>
</dbReference>
<dbReference type="AlphaFoldDB" id="A0A6I4XJW4"/>
<organism evidence="5 6">
    <name type="scientific">Enterococcus gallinarum</name>
    <dbReference type="NCBI Taxonomy" id="1353"/>
    <lineage>
        <taxon>Bacteria</taxon>
        <taxon>Bacillati</taxon>
        <taxon>Bacillota</taxon>
        <taxon>Bacilli</taxon>
        <taxon>Lactobacillales</taxon>
        <taxon>Enterococcaceae</taxon>
        <taxon>Enterococcus</taxon>
    </lineage>
</organism>
<name>A0A6I4XJW4_ENTGA</name>
<accession>A0A6I4XJW4</accession>
<dbReference type="GO" id="GO:0004519">
    <property type="term" value="F:endonuclease activity"/>
    <property type="evidence" value="ECO:0007669"/>
    <property type="project" value="UniProtKB-KW"/>
</dbReference>
<dbReference type="Gene3D" id="3.40.50.300">
    <property type="entry name" value="P-loop containing nucleotide triphosphate hydrolases"/>
    <property type="match status" value="1"/>
</dbReference>
<sequence>KVNKEERLRIVQGKHPLLLEHAVPLTFSLGAEYRGLVITGANAGGKTVVLKTVGLLTVMTQFGLQIPAQAGTEIPVLDEIFVDIGDQQNLENALSTFSGHMKNIAEMLRNVKRHTLVLLDEIGSGTEPNEGAGLAIAIMETMYQKGALVVATTHYGE</sequence>
<comment type="caution">
    <text evidence="5">The sequence shown here is derived from an EMBL/GenBank/DDBJ whole genome shotgun (WGS) entry which is preliminary data.</text>
</comment>
<keyword evidence="1" id="KW-0547">Nucleotide-binding</keyword>
<protein>
    <submittedName>
        <fullName evidence="5">Endonuclease MutS2</fullName>
    </submittedName>
</protein>
<dbReference type="RefSeq" id="WP_419866857.1">
    <property type="nucleotide sequence ID" value="NZ_WVTI01000285.1"/>
</dbReference>
<proteinExistence type="predicted"/>
<dbReference type="InterPro" id="IPR027417">
    <property type="entry name" value="P-loop_NTPase"/>
</dbReference>
<keyword evidence="5" id="KW-0255">Endonuclease</keyword>
<evidence type="ECO:0000313" key="6">
    <source>
        <dbReference type="Proteomes" id="UP000439965"/>
    </source>
</evidence>
<evidence type="ECO:0000256" key="2">
    <source>
        <dbReference type="ARBA" id="ARBA00022840"/>
    </source>
</evidence>
<gene>
    <name evidence="5" type="ORF">GTI89_17625</name>
</gene>
<reference evidence="5 6" key="1">
    <citation type="submission" date="2019-04" db="EMBL/GenBank/DDBJ databases">
        <title>Step-wise assembly of the neonatal virome modulated by breast feeding.</title>
        <authorList>
            <person name="Liang G."/>
            <person name="Bushman F."/>
        </authorList>
    </citation>
    <scope>NUCLEOTIDE SEQUENCE [LARGE SCALE GENOMIC DNA]</scope>
    <source>
        <strain evidence="5 6">E3404</strain>
    </source>
</reference>